<reference evidence="3" key="1">
    <citation type="submission" date="2021-02" db="EMBL/GenBank/DDBJ databases">
        <authorList>
            <person name="Nowell W R."/>
        </authorList>
    </citation>
    <scope>NUCLEOTIDE SEQUENCE</scope>
    <source>
        <strain evidence="3">Ploen Becks lab</strain>
    </source>
</reference>
<protein>
    <recommendedName>
        <fullName evidence="2">Glutaredoxin domain-containing protein</fullName>
    </recommendedName>
</protein>
<dbReference type="Gene3D" id="3.40.30.10">
    <property type="entry name" value="Glutaredoxin"/>
    <property type="match status" value="1"/>
</dbReference>
<gene>
    <name evidence="3" type="ORF">OXX778_LOCUS15948</name>
</gene>
<dbReference type="InterPro" id="IPR036249">
    <property type="entry name" value="Thioredoxin-like_sf"/>
</dbReference>
<evidence type="ECO:0000313" key="4">
    <source>
        <dbReference type="Proteomes" id="UP000663879"/>
    </source>
</evidence>
<accession>A0A814G047</accession>
<dbReference type="InterPro" id="IPR042797">
    <property type="entry name" value="GRXCR1"/>
</dbReference>
<dbReference type="GO" id="GO:0007605">
    <property type="term" value="P:sensory perception of sound"/>
    <property type="evidence" value="ECO:0007669"/>
    <property type="project" value="InterPro"/>
</dbReference>
<dbReference type="InterPro" id="IPR002109">
    <property type="entry name" value="Glutaredoxin"/>
</dbReference>
<evidence type="ECO:0000256" key="1">
    <source>
        <dbReference type="SAM" id="MobiDB-lite"/>
    </source>
</evidence>
<dbReference type="Proteomes" id="UP000663879">
    <property type="component" value="Unassembled WGS sequence"/>
</dbReference>
<dbReference type="Pfam" id="PF23733">
    <property type="entry name" value="GRXCR1-2_C"/>
    <property type="match status" value="1"/>
</dbReference>
<feature type="compositionally biased region" description="Basic and acidic residues" evidence="1">
    <location>
        <begin position="180"/>
        <end position="195"/>
    </location>
</feature>
<dbReference type="PANTHER" id="PTHR46990">
    <property type="entry name" value="GLUTAREDOXIN DOMAIN-CONTAINING CYSTEINE-RICH PROTEIN 1"/>
    <property type="match status" value="1"/>
</dbReference>
<comment type="caution">
    <text evidence="3">The sequence shown here is derived from an EMBL/GenBank/DDBJ whole genome shotgun (WGS) entry which is preliminary data.</text>
</comment>
<dbReference type="PANTHER" id="PTHR46990:SF1">
    <property type="entry name" value="GLUTAREDOXIN DOMAIN-CONTAINING CYSTEINE-RICH PROTEIN 1"/>
    <property type="match status" value="1"/>
</dbReference>
<dbReference type="OrthoDB" id="423313at2759"/>
<organism evidence="3 4">
    <name type="scientific">Brachionus calyciflorus</name>
    <dbReference type="NCBI Taxonomy" id="104777"/>
    <lineage>
        <taxon>Eukaryota</taxon>
        <taxon>Metazoa</taxon>
        <taxon>Spiralia</taxon>
        <taxon>Gnathifera</taxon>
        <taxon>Rotifera</taxon>
        <taxon>Eurotatoria</taxon>
        <taxon>Monogononta</taxon>
        <taxon>Pseudotrocha</taxon>
        <taxon>Ploima</taxon>
        <taxon>Brachionidae</taxon>
        <taxon>Brachionus</taxon>
    </lineage>
</organism>
<name>A0A814G047_9BILA</name>
<feature type="compositionally biased region" description="Low complexity" evidence="1">
    <location>
        <begin position="122"/>
        <end position="140"/>
    </location>
</feature>
<dbReference type="PROSITE" id="PS51354">
    <property type="entry name" value="GLUTAREDOXIN_2"/>
    <property type="match status" value="1"/>
</dbReference>
<dbReference type="EMBL" id="CAJNOC010003640">
    <property type="protein sequence ID" value="CAF0991753.1"/>
    <property type="molecule type" value="Genomic_DNA"/>
</dbReference>
<keyword evidence="4" id="KW-1185">Reference proteome</keyword>
<dbReference type="SUPFAM" id="SSF52833">
    <property type="entry name" value="Thioredoxin-like"/>
    <property type="match status" value="1"/>
</dbReference>
<dbReference type="Pfam" id="PF00462">
    <property type="entry name" value="Glutaredoxin"/>
    <property type="match status" value="1"/>
</dbReference>
<dbReference type="AlphaFoldDB" id="A0A814G047"/>
<proteinExistence type="predicted"/>
<evidence type="ECO:0000259" key="2">
    <source>
        <dbReference type="Pfam" id="PF00462"/>
    </source>
</evidence>
<feature type="region of interest" description="Disordered" evidence="1">
    <location>
        <begin position="122"/>
        <end position="151"/>
    </location>
</feature>
<feature type="domain" description="Glutaredoxin" evidence="2">
    <location>
        <begin position="411"/>
        <end position="476"/>
    </location>
</feature>
<sequence>MIPKLSYLPSGQFDLSDDNKKESKYFELNEHTKHKTDDDVNLEENFKKKSNPFEDLSNPYYIGLNKDLTYDSKKNSNECLILNNNKLILSNNKNLEKQNSNFGSSYNKKNFLFDKQSLLSCSSSSSLSSYTTSSSSISPISDHRKKTSSSSDSESLTFVSLISPLGYAKKTTKILTENNNLEKSKSNEKKEEENSSKNLKLSNTYTMKKIDFTKSKECSSYTLPRCDMNRPKIFNLNADLIRQKTLLRKNNFEEQKKFMKKMIERPLNDFELNRNNSNTSSVLSLFEMDDSNSDNELTLIQSKLESSQLSILSKNKLVNESISTSPTNSTSSLLIVSRHGTVRGAVNHVRTSLKEIFKEPQITNPVTNAQLNIKSNTCINPFNCTKANEKLYLHYYLARDYEVEEHMKIVIYTTSLQVVRLSHDKCKRVKKILQNHCVRYEEKDLYKNKEYQRELKYRLNLKQIDVPHIFFNGKHVGNCDELELFSDQGVLNKLFKDLEKIKLRIYCAKCGGYRFVLCTLCNGSKRKYNNFTNLKCTHCNEDGLIRCDECLDQQE</sequence>
<feature type="region of interest" description="Disordered" evidence="1">
    <location>
        <begin position="178"/>
        <end position="197"/>
    </location>
</feature>
<evidence type="ECO:0000313" key="3">
    <source>
        <dbReference type="EMBL" id="CAF0991753.1"/>
    </source>
</evidence>